<keyword evidence="5" id="KW-1185">Reference proteome</keyword>
<dbReference type="InterPro" id="IPR035571">
    <property type="entry name" value="UPF0234-like_C"/>
</dbReference>
<dbReference type="Gene3D" id="3.30.70.990">
    <property type="entry name" value="YajQ-like, domain 2"/>
    <property type="match status" value="1"/>
</dbReference>
<dbReference type="STRING" id="1121291.SAMN02745134_02694"/>
<dbReference type="AlphaFoldDB" id="A0A1W1XQ07"/>
<dbReference type="GO" id="GO:0000166">
    <property type="term" value="F:nucleotide binding"/>
    <property type="evidence" value="ECO:0007669"/>
    <property type="project" value="UniProtKB-UniRule"/>
</dbReference>
<accession>A0A1W1XQ07</accession>
<evidence type="ECO:0000313" key="4">
    <source>
        <dbReference type="EMBL" id="SMC26053.1"/>
    </source>
</evidence>
<dbReference type="Proteomes" id="UP000192468">
    <property type="component" value="Unassembled WGS sequence"/>
</dbReference>
<dbReference type="PANTHER" id="PTHR30476">
    <property type="entry name" value="UPF0234 PROTEIN YAJQ"/>
    <property type="match status" value="1"/>
</dbReference>
<gene>
    <name evidence="4" type="ORF">SAMN02745134_02694</name>
</gene>
<dbReference type="SUPFAM" id="SSF89963">
    <property type="entry name" value="YajQ-like"/>
    <property type="match status" value="2"/>
</dbReference>
<comment type="similarity">
    <text evidence="2 3">Belongs to the YajQ family.</text>
</comment>
<dbReference type="OrthoDB" id="9801447at2"/>
<dbReference type="EMBL" id="FWXH01000011">
    <property type="protein sequence ID" value="SMC26053.1"/>
    <property type="molecule type" value="Genomic_DNA"/>
</dbReference>
<dbReference type="RefSeq" id="WP_084116513.1">
    <property type="nucleotide sequence ID" value="NZ_FWXH01000011.1"/>
</dbReference>
<dbReference type="InterPro" id="IPR036183">
    <property type="entry name" value="YajQ-like_sf"/>
</dbReference>
<name>A0A1W1XQ07_9CLOT</name>
<evidence type="ECO:0000256" key="1">
    <source>
        <dbReference type="ARBA" id="ARBA00022741"/>
    </source>
</evidence>
<dbReference type="Gene3D" id="3.30.70.860">
    <property type="match status" value="1"/>
</dbReference>
<sequence>MANSYSFDIVSTVDMQEVDNAINQAKKEISQRYDFKGSKIEIQLINDEIKLTADDNFKLTAVIEVLKGKFVKRGVSPKSLDFGKVEEASLGSARQTAKIVKGISKEKAKLINTDIKDSKIKVQTQIMDDVLRVTGKDKDYLQQVIALVKGKDYGLDLQFTNYR</sequence>
<evidence type="ECO:0000256" key="3">
    <source>
        <dbReference type="HAMAP-Rule" id="MF_00632"/>
    </source>
</evidence>
<proteinExistence type="inferred from homology"/>
<dbReference type="PANTHER" id="PTHR30476:SF0">
    <property type="entry name" value="UPF0234 PROTEIN YAJQ"/>
    <property type="match status" value="1"/>
</dbReference>
<organism evidence="4 5">
    <name type="scientific">Clostridium acidisoli DSM 12555</name>
    <dbReference type="NCBI Taxonomy" id="1121291"/>
    <lineage>
        <taxon>Bacteria</taxon>
        <taxon>Bacillati</taxon>
        <taxon>Bacillota</taxon>
        <taxon>Clostridia</taxon>
        <taxon>Eubacteriales</taxon>
        <taxon>Clostridiaceae</taxon>
        <taxon>Clostridium</taxon>
    </lineage>
</organism>
<dbReference type="Pfam" id="PF04461">
    <property type="entry name" value="YajQ"/>
    <property type="match status" value="1"/>
</dbReference>
<dbReference type="InterPro" id="IPR007551">
    <property type="entry name" value="YajQ/Smlt4090-like"/>
</dbReference>
<protein>
    <recommendedName>
        <fullName evidence="3">Nucleotide-binding protein SAMN02745134_02694</fullName>
    </recommendedName>
</protein>
<dbReference type="InterPro" id="IPR035570">
    <property type="entry name" value="UPF0234_N"/>
</dbReference>
<dbReference type="GO" id="GO:0005829">
    <property type="term" value="C:cytosol"/>
    <property type="evidence" value="ECO:0007669"/>
    <property type="project" value="TreeGrafter"/>
</dbReference>
<evidence type="ECO:0000256" key="2">
    <source>
        <dbReference type="ARBA" id="ARBA00093450"/>
    </source>
</evidence>
<evidence type="ECO:0000313" key="5">
    <source>
        <dbReference type="Proteomes" id="UP000192468"/>
    </source>
</evidence>
<dbReference type="CDD" id="cd11740">
    <property type="entry name" value="YajQ_like"/>
    <property type="match status" value="1"/>
</dbReference>
<dbReference type="HAMAP" id="MF_00632">
    <property type="entry name" value="UPF0234"/>
    <property type="match status" value="1"/>
</dbReference>
<keyword evidence="1 3" id="KW-0547">Nucleotide-binding</keyword>
<comment type="function">
    <text evidence="3">Nucleotide-binding protein.</text>
</comment>
<dbReference type="NCBIfam" id="NF003819">
    <property type="entry name" value="PRK05412.1"/>
    <property type="match status" value="1"/>
</dbReference>
<reference evidence="4 5" key="1">
    <citation type="submission" date="2017-04" db="EMBL/GenBank/DDBJ databases">
        <authorList>
            <person name="Afonso C.L."/>
            <person name="Miller P.J."/>
            <person name="Scott M.A."/>
            <person name="Spackman E."/>
            <person name="Goraichik I."/>
            <person name="Dimitrov K.M."/>
            <person name="Suarez D.L."/>
            <person name="Swayne D.E."/>
        </authorList>
    </citation>
    <scope>NUCLEOTIDE SEQUENCE [LARGE SCALE GENOMIC DNA]</scope>
    <source>
        <strain evidence="4 5">DSM 12555</strain>
    </source>
</reference>